<evidence type="ECO:0000313" key="1">
    <source>
        <dbReference type="EMBL" id="AUH62748.1"/>
    </source>
</evidence>
<dbReference type="EMBL" id="CP025430">
    <property type="protein sequence ID" value="AUH62748.1"/>
    <property type="molecule type" value="Genomic_DNA"/>
</dbReference>
<protein>
    <submittedName>
        <fullName evidence="1">Uncharacterized protein</fullName>
    </submittedName>
</protein>
<dbReference type="Proteomes" id="UP000234530">
    <property type="component" value="Chromosome"/>
</dbReference>
<organism evidence="1 2">
    <name type="scientific">Paracoccus zhejiangensis</name>
    <dbReference type="NCBI Taxonomy" id="1077935"/>
    <lineage>
        <taxon>Bacteria</taxon>
        <taxon>Pseudomonadati</taxon>
        <taxon>Pseudomonadota</taxon>
        <taxon>Alphaproteobacteria</taxon>
        <taxon>Rhodobacterales</taxon>
        <taxon>Paracoccaceae</taxon>
        <taxon>Paracoccus</taxon>
    </lineage>
</organism>
<gene>
    <name evidence="1" type="ORF">CX676_00070</name>
</gene>
<name>A0A2H5ETX8_9RHOB</name>
<keyword evidence="2" id="KW-1185">Reference proteome</keyword>
<accession>A0A2H5ETX8</accession>
<evidence type="ECO:0000313" key="2">
    <source>
        <dbReference type="Proteomes" id="UP000234530"/>
    </source>
</evidence>
<sequence>MTIEVIATIVGDNVVFNYELISGKADLNGFFIDVNNDGGSITKVGTNSNNMNGSDTDGDKLNGFDYAKALGSVGGNDADNTSGTVTVSLSALKVTSLDQLANSEIGIRATSVGENREGSLKLAGTGEVCQPEPPDLCDRPLDGPDVAGKIEMQDAQITNLTLSFYNVDDGNGGYQPTPGDTSGDWYYTVSIDVPAEMGEDPDAYLDQIVAMLVEQDPFIDRSDILKSVIVTDCHGDKANYNIPDFAQNNPLDPEAADDLPWTVFSDQDHILDDNTDIAGHTEANYVLELNGDSFAFV</sequence>
<reference evidence="1 2" key="1">
    <citation type="journal article" date="2013" name="Antonie Van Leeuwenhoek">
        <title>Paracoccus zhejiangensis sp. nov., isolated from activated sludge in wastewater-treatment system.</title>
        <authorList>
            <person name="Wu Z.G."/>
            <person name="Zhang D.F."/>
            <person name="Liu Y.L."/>
            <person name="Wang F."/>
            <person name="Jiang X."/>
            <person name="Li C."/>
            <person name="Li S.P."/>
            <person name="Hong Q."/>
            <person name="Li W.J."/>
        </authorList>
    </citation>
    <scope>NUCLEOTIDE SEQUENCE [LARGE SCALE GENOMIC DNA]</scope>
    <source>
        <strain evidence="1 2">J6</strain>
    </source>
</reference>
<proteinExistence type="predicted"/>
<dbReference type="KEGG" id="pzh:CX676_00070"/>
<dbReference type="AlphaFoldDB" id="A0A2H5ETX8"/>